<feature type="transmembrane region" description="Helical" evidence="1">
    <location>
        <begin position="29"/>
        <end position="49"/>
    </location>
</feature>
<evidence type="ECO:0000313" key="2">
    <source>
        <dbReference type="EMBL" id="SFQ85853.1"/>
    </source>
</evidence>
<name>A0A1I6BY82_9BACI</name>
<dbReference type="EMBL" id="FOXX01000016">
    <property type="protein sequence ID" value="SFQ85853.1"/>
    <property type="molecule type" value="Genomic_DNA"/>
</dbReference>
<dbReference type="GeneID" id="93713027"/>
<comment type="caution">
    <text evidence="2">The sequence shown here is derived from an EMBL/GenBank/DDBJ whole genome shotgun (WGS) entry which is preliminary data.</text>
</comment>
<dbReference type="RefSeq" id="WP_061803004.1">
    <property type="nucleotide sequence ID" value="NZ_FOXX01000016.1"/>
</dbReference>
<sequence length="116" mass="13417">MVEIFWYIYLGLLGTAAIGFLIKGEKTLFYMLDFIISIFTWLGLFGYVTHTTMFTPVIWKIVFVGGLLWDIVFSLIKGVKSEEFEEMPISIRIIFMLGTTLILLGPLYYGLFKYAF</sequence>
<protein>
    <submittedName>
        <fullName evidence="2">Uncharacterized protein</fullName>
    </submittedName>
</protein>
<keyword evidence="3" id="KW-1185">Reference proteome</keyword>
<organism evidence="2 3">
    <name type="scientific">Priestia endophytica DSM 13796</name>
    <dbReference type="NCBI Taxonomy" id="1121089"/>
    <lineage>
        <taxon>Bacteria</taxon>
        <taxon>Bacillati</taxon>
        <taxon>Bacillota</taxon>
        <taxon>Bacilli</taxon>
        <taxon>Bacillales</taxon>
        <taxon>Bacillaceae</taxon>
        <taxon>Priestia</taxon>
    </lineage>
</organism>
<keyword evidence="1" id="KW-0812">Transmembrane</keyword>
<feature type="transmembrane region" description="Helical" evidence="1">
    <location>
        <begin position="6"/>
        <end position="22"/>
    </location>
</feature>
<dbReference type="Proteomes" id="UP000182762">
    <property type="component" value="Unassembled WGS sequence"/>
</dbReference>
<gene>
    <name evidence="2" type="ORF">SAMN02745910_04493</name>
</gene>
<reference evidence="2 3" key="1">
    <citation type="submission" date="2016-10" db="EMBL/GenBank/DDBJ databases">
        <authorList>
            <person name="Varghese N."/>
            <person name="Submissions S."/>
        </authorList>
    </citation>
    <scope>NUCLEOTIDE SEQUENCE [LARGE SCALE GENOMIC DNA]</scope>
    <source>
        <strain evidence="2 3">DSM 13796</strain>
    </source>
</reference>
<evidence type="ECO:0000313" key="3">
    <source>
        <dbReference type="Proteomes" id="UP000182762"/>
    </source>
</evidence>
<keyword evidence="1" id="KW-0472">Membrane</keyword>
<feature type="transmembrane region" description="Helical" evidence="1">
    <location>
        <begin position="61"/>
        <end position="79"/>
    </location>
</feature>
<keyword evidence="1" id="KW-1133">Transmembrane helix</keyword>
<proteinExistence type="predicted"/>
<feature type="transmembrane region" description="Helical" evidence="1">
    <location>
        <begin position="91"/>
        <end position="111"/>
    </location>
</feature>
<evidence type="ECO:0000256" key="1">
    <source>
        <dbReference type="SAM" id="Phobius"/>
    </source>
</evidence>
<accession>A0A1I6BY82</accession>